<organism evidence="2 3">
    <name type="scientific">Desulfatibacillum aliphaticivorans</name>
    <dbReference type="NCBI Taxonomy" id="218208"/>
    <lineage>
        <taxon>Bacteria</taxon>
        <taxon>Pseudomonadati</taxon>
        <taxon>Thermodesulfobacteriota</taxon>
        <taxon>Desulfobacteria</taxon>
        <taxon>Desulfobacterales</taxon>
        <taxon>Desulfatibacillaceae</taxon>
        <taxon>Desulfatibacillum</taxon>
    </lineage>
</organism>
<reference evidence="2 3" key="1">
    <citation type="journal article" date="2012" name="Environ. Microbiol.">
        <title>The genome sequence of Desulfatibacillum alkenivorans AK-01: a blueprint for anaerobic alkane oxidation.</title>
        <authorList>
            <person name="Callaghan A.V."/>
            <person name="Morris B.E."/>
            <person name="Pereira I.A."/>
            <person name="McInerney M.J."/>
            <person name="Austin R.N."/>
            <person name="Groves J.T."/>
            <person name="Kukor J.J."/>
            <person name="Suflita J.M."/>
            <person name="Young L.Y."/>
            <person name="Zylstra G.J."/>
            <person name="Wawrik B."/>
        </authorList>
    </citation>
    <scope>NUCLEOTIDE SEQUENCE [LARGE SCALE GENOMIC DNA]</scope>
    <source>
        <strain evidence="2 3">AK-01</strain>
    </source>
</reference>
<keyword evidence="1" id="KW-0472">Membrane</keyword>
<protein>
    <submittedName>
        <fullName evidence="2">Uncharacterized protein</fullName>
    </submittedName>
</protein>
<dbReference type="HOGENOM" id="CLU_1127626_0_0_7"/>
<dbReference type="EMBL" id="CP001322">
    <property type="protein sequence ID" value="ACL05230.1"/>
    <property type="molecule type" value="Genomic_DNA"/>
</dbReference>
<accession>B8FC25</accession>
<proteinExistence type="predicted"/>
<keyword evidence="1" id="KW-1133">Transmembrane helix</keyword>
<feature type="transmembrane region" description="Helical" evidence="1">
    <location>
        <begin position="99"/>
        <end position="122"/>
    </location>
</feature>
<name>B8FC25_DESAL</name>
<dbReference type="KEGG" id="dal:Dalk_3542"/>
<gene>
    <name evidence="2" type="ordered locus">Dalk_3542</name>
</gene>
<keyword evidence="3" id="KW-1185">Reference proteome</keyword>
<dbReference type="Proteomes" id="UP000000739">
    <property type="component" value="Chromosome"/>
</dbReference>
<evidence type="ECO:0000313" key="3">
    <source>
        <dbReference type="Proteomes" id="UP000000739"/>
    </source>
</evidence>
<sequence length="246" mass="27252">MLRAAELNQWRLKMALAWEDEFEGTSLDSKWTEYHLSASCSATVADGVLSLAADGPTDAADTQAMVFQINTDLPDFPCAFEVSVECENYLDEDPTPSDFSFYIMYANAVFSGMLGGVGVLWLSGGWVQSRSYDTEGTRYKYDPVPYTYGGAILLRIYFGSDGVPYVAYKGETDDDFVMMDMPSFVPSFNGETNMDIMITGGSKADDQAHVWNVDYIRKIDVESGQAIANSFKGFEDIKSFKGFNGF</sequence>
<keyword evidence="1" id="KW-0812">Transmembrane</keyword>
<dbReference type="AlphaFoldDB" id="B8FC25"/>
<evidence type="ECO:0000256" key="1">
    <source>
        <dbReference type="SAM" id="Phobius"/>
    </source>
</evidence>
<evidence type="ECO:0000313" key="2">
    <source>
        <dbReference type="EMBL" id="ACL05230.1"/>
    </source>
</evidence>